<proteinExistence type="predicted"/>
<evidence type="ECO:0000313" key="1">
    <source>
        <dbReference type="EMBL" id="RBP04849.1"/>
    </source>
</evidence>
<reference evidence="1 2" key="1">
    <citation type="submission" date="2018-06" db="EMBL/GenBank/DDBJ databases">
        <title>Freshwater and sediment microbial communities from various areas in North America, analyzing microbe dynamics in response to fracking.</title>
        <authorList>
            <person name="Lamendella R."/>
        </authorList>
    </citation>
    <scope>NUCLEOTIDE SEQUENCE [LARGE SCALE GENOMIC DNA]</scope>
    <source>
        <strain evidence="1 2">97B</strain>
    </source>
</reference>
<protein>
    <submittedName>
        <fullName evidence="1">Uncharacterized protein</fullName>
    </submittedName>
</protein>
<comment type="caution">
    <text evidence="1">The sequence shown here is derived from an EMBL/GenBank/DDBJ whole genome shotgun (WGS) entry which is preliminary data.</text>
</comment>
<dbReference type="AlphaFoldDB" id="A0A366ETM0"/>
<name>A0A366ETM0_9BACI</name>
<dbReference type="Proteomes" id="UP000252118">
    <property type="component" value="Unassembled WGS sequence"/>
</dbReference>
<accession>A0A366ETM0</accession>
<evidence type="ECO:0000313" key="2">
    <source>
        <dbReference type="Proteomes" id="UP000252118"/>
    </source>
</evidence>
<organism evidence="1 2">
    <name type="scientific">Rossellomorea aquimaris</name>
    <dbReference type="NCBI Taxonomy" id="189382"/>
    <lineage>
        <taxon>Bacteria</taxon>
        <taxon>Bacillati</taxon>
        <taxon>Bacillota</taxon>
        <taxon>Bacilli</taxon>
        <taxon>Bacillales</taxon>
        <taxon>Bacillaceae</taxon>
        <taxon>Rossellomorea</taxon>
    </lineage>
</organism>
<dbReference type="EMBL" id="QNRJ01000005">
    <property type="protein sequence ID" value="RBP04849.1"/>
    <property type="molecule type" value="Genomic_DNA"/>
</dbReference>
<gene>
    <name evidence="1" type="ORF">DET59_105138</name>
</gene>
<sequence length="46" mass="5844">MGKRKEELLENKDFYMKPISFLLFLEFLYEKSILRLDMYKSRRFLY</sequence>